<evidence type="ECO:0000313" key="2">
    <source>
        <dbReference type="EMBL" id="VFU58424.1"/>
    </source>
</evidence>
<dbReference type="AlphaFoldDB" id="A0A6N2N0X3"/>
<accession>A0A6N2N0X3</accession>
<dbReference type="EMBL" id="CAADRP010001985">
    <property type="protein sequence ID" value="VFU58424.1"/>
    <property type="molecule type" value="Genomic_DNA"/>
</dbReference>
<reference evidence="2" key="1">
    <citation type="submission" date="2019-03" db="EMBL/GenBank/DDBJ databases">
        <authorList>
            <person name="Mank J."/>
            <person name="Almeida P."/>
        </authorList>
    </citation>
    <scope>NUCLEOTIDE SEQUENCE</scope>
    <source>
        <strain evidence="2">78183</strain>
    </source>
</reference>
<name>A0A6N2N0X3_SALVM</name>
<protein>
    <submittedName>
        <fullName evidence="2">Uncharacterized protein</fullName>
    </submittedName>
</protein>
<evidence type="ECO:0000256" key="1">
    <source>
        <dbReference type="SAM" id="MobiDB-lite"/>
    </source>
</evidence>
<feature type="compositionally biased region" description="Acidic residues" evidence="1">
    <location>
        <begin position="41"/>
        <end position="51"/>
    </location>
</feature>
<organism evidence="2">
    <name type="scientific">Salix viminalis</name>
    <name type="common">Common osier</name>
    <name type="synonym">Basket willow</name>
    <dbReference type="NCBI Taxonomy" id="40686"/>
    <lineage>
        <taxon>Eukaryota</taxon>
        <taxon>Viridiplantae</taxon>
        <taxon>Streptophyta</taxon>
        <taxon>Embryophyta</taxon>
        <taxon>Tracheophyta</taxon>
        <taxon>Spermatophyta</taxon>
        <taxon>Magnoliopsida</taxon>
        <taxon>eudicotyledons</taxon>
        <taxon>Gunneridae</taxon>
        <taxon>Pentapetalae</taxon>
        <taxon>rosids</taxon>
        <taxon>fabids</taxon>
        <taxon>Malpighiales</taxon>
        <taxon>Salicaceae</taxon>
        <taxon>Saliceae</taxon>
        <taxon>Salix</taxon>
    </lineage>
</organism>
<sequence length="51" mass="6130">MKHDTWCLKKIINRKPRSSIESSFTKQKLKNINQNQKKTEDLDDQLSDLQR</sequence>
<proteinExistence type="predicted"/>
<gene>
    <name evidence="2" type="ORF">SVIM_LOCUS426749</name>
</gene>
<feature type="region of interest" description="Disordered" evidence="1">
    <location>
        <begin position="18"/>
        <end position="51"/>
    </location>
</feature>